<evidence type="ECO:0000259" key="6">
    <source>
        <dbReference type="PROSITE" id="PS50109"/>
    </source>
</evidence>
<name>A0A1I6Y8L4_9FLAO</name>
<dbReference type="STRING" id="477690.SAMN05216474_0721"/>
<feature type="domain" description="PAC" evidence="8">
    <location>
        <begin position="215"/>
        <end position="268"/>
    </location>
</feature>
<dbReference type="InterPro" id="IPR013767">
    <property type="entry name" value="PAS_fold"/>
</dbReference>
<dbReference type="Pfam" id="PF00989">
    <property type="entry name" value="PAS"/>
    <property type="match status" value="1"/>
</dbReference>
<feature type="domain" description="PAS" evidence="7">
    <location>
        <begin position="387"/>
        <end position="457"/>
    </location>
</feature>
<evidence type="ECO:0000256" key="3">
    <source>
        <dbReference type="ARBA" id="ARBA00022553"/>
    </source>
</evidence>
<feature type="domain" description="PAS" evidence="7">
    <location>
        <begin position="138"/>
        <end position="211"/>
    </location>
</feature>
<dbReference type="RefSeq" id="WP_090246421.1">
    <property type="nucleotide sequence ID" value="NZ_FPAS01000001.1"/>
</dbReference>
<dbReference type="CDD" id="cd00130">
    <property type="entry name" value="PAS"/>
    <property type="match status" value="4"/>
</dbReference>
<dbReference type="Gene3D" id="3.30.450.20">
    <property type="entry name" value="PAS domain"/>
    <property type="match status" value="4"/>
</dbReference>
<evidence type="ECO:0000259" key="7">
    <source>
        <dbReference type="PROSITE" id="PS50112"/>
    </source>
</evidence>
<proteinExistence type="predicted"/>
<dbReference type="OrthoDB" id="5522855at2"/>
<evidence type="ECO:0000313" key="10">
    <source>
        <dbReference type="Proteomes" id="UP000236454"/>
    </source>
</evidence>
<dbReference type="InterPro" id="IPR005467">
    <property type="entry name" value="His_kinase_dom"/>
</dbReference>
<dbReference type="PROSITE" id="PS50112">
    <property type="entry name" value="PAS"/>
    <property type="match status" value="3"/>
</dbReference>
<dbReference type="InterPro" id="IPR003594">
    <property type="entry name" value="HATPase_dom"/>
</dbReference>
<accession>A0A1I6Y8L4</accession>
<feature type="domain" description="PAS" evidence="7">
    <location>
        <begin position="514"/>
        <end position="586"/>
    </location>
</feature>
<dbReference type="Pfam" id="PF08447">
    <property type="entry name" value="PAS_3"/>
    <property type="match status" value="2"/>
</dbReference>
<feature type="domain" description="PAC" evidence="8">
    <location>
        <begin position="333"/>
        <end position="386"/>
    </location>
</feature>
<dbReference type="InterPro" id="IPR001610">
    <property type="entry name" value="PAC"/>
</dbReference>
<dbReference type="SMART" id="SM00086">
    <property type="entry name" value="PAC"/>
    <property type="match status" value="4"/>
</dbReference>
<evidence type="ECO:0000256" key="4">
    <source>
        <dbReference type="ARBA" id="ARBA00022679"/>
    </source>
</evidence>
<evidence type="ECO:0000256" key="2">
    <source>
        <dbReference type="ARBA" id="ARBA00012438"/>
    </source>
</evidence>
<dbReference type="PANTHER" id="PTHR43304">
    <property type="entry name" value="PHYTOCHROME-LIKE PROTEIN CPH1"/>
    <property type="match status" value="1"/>
</dbReference>
<dbReference type="InterPro" id="IPR035965">
    <property type="entry name" value="PAS-like_dom_sf"/>
</dbReference>
<evidence type="ECO:0000256" key="1">
    <source>
        <dbReference type="ARBA" id="ARBA00000085"/>
    </source>
</evidence>
<evidence type="ECO:0000256" key="5">
    <source>
        <dbReference type="ARBA" id="ARBA00022777"/>
    </source>
</evidence>
<protein>
    <recommendedName>
        <fullName evidence="2">histidine kinase</fullName>
        <ecNumber evidence="2">2.7.13.3</ecNumber>
    </recommendedName>
</protein>
<organism evidence="9 10">
    <name type="scientific">Lishizhenia tianjinensis</name>
    <dbReference type="NCBI Taxonomy" id="477690"/>
    <lineage>
        <taxon>Bacteria</taxon>
        <taxon>Pseudomonadati</taxon>
        <taxon>Bacteroidota</taxon>
        <taxon>Flavobacteriia</taxon>
        <taxon>Flavobacteriales</taxon>
        <taxon>Crocinitomicaceae</taxon>
        <taxon>Lishizhenia</taxon>
    </lineage>
</organism>
<feature type="domain" description="PAC" evidence="8">
    <location>
        <begin position="461"/>
        <end position="513"/>
    </location>
</feature>
<keyword evidence="10" id="KW-1185">Reference proteome</keyword>
<dbReference type="SUPFAM" id="SSF55874">
    <property type="entry name" value="ATPase domain of HSP90 chaperone/DNA topoisomerase II/histidine kinase"/>
    <property type="match status" value="1"/>
</dbReference>
<dbReference type="EMBL" id="FPAS01000001">
    <property type="protein sequence ID" value="SFT46730.1"/>
    <property type="molecule type" value="Genomic_DNA"/>
</dbReference>
<dbReference type="InterPro" id="IPR004358">
    <property type="entry name" value="Sig_transdc_His_kin-like_C"/>
</dbReference>
<dbReference type="PROSITE" id="PS50109">
    <property type="entry name" value="HIS_KIN"/>
    <property type="match status" value="1"/>
</dbReference>
<dbReference type="InterPro" id="IPR000700">
    <property type="entry name" value="PAS-assoc_C"/>
</dbReference>
<dbReference type="InterPro" id="IPR013655">
    <property type="entry name" value="PAS_fold_3"/>
</dbReference>
<keyword evidence="3" id="KW-0597">Phosphoprotein</keyword>
<dbReference type="PRINTS" id="PR00344">
    <property type="entry name" value="BCTRLSENSOR"/>
</dbReference>
<feature type="domain" description="PAC" evidence="8">
    <location>
        <begin position="603"/>
        <end position="654"/>
    </location>
</feature>
<dbReference type="Pfam" id="PF08448">
    <property type="entry name" value="PAS_4"/>
    <property type="match status" value="1"/>
</dbReference>
<reference evidence="9 10" key="1">
    <citation type="submission" date="2016-10" db="EMBL/GenBank/DDBJ databases">
        <authorList>
            <person name="de Groot N.N."/>
        </authorList>
    </citation>
    <scope>NUCLEOTIDE SEQUENCE [LARGE SCALE GENOMIC DNA]</scope>
    <source>
        <strain evidence="9 10">CGMCC 1.7005</strain>
    </source>
</reference>
<dbReference type="NCBIfam" id="TIGR00229">
    <property type="entry name" value="sensory_box"/>
    <property type="match status" value="4"/>
</dbReference>
<dbReference type="AlphaFoldDB" id="A0A1I6Y8L4"/>
<dbReference type="InterPro" id="IPR013656">
    <property type="entry name" value="PAS_4"/>
</dbReference>
<dbReference type="SMART" id="SM00091">
    <property type="entry name" value="PAS"/>
    <property type="match status" value="4"/>
</dbReference>
<dbReference type="InterPro" id="IPR052162">
    <property type="entry name" value="Sensor_kinase/Photoreceptor"/>
</dbReference>
<dbReference type="InterPro" id="IPR036890">
    <property type="entry name" value="HATPase_C_sf"/>
</dbReference>
<dbReference type="PROSITE" id="PS50113">
    <property type="entry name" value="PAC"/>
    <property type="match status" value="4"/>
</dbReference>
<sequence length="883" mass="102039">MTTHPILRNEENLSFINAFGIDGYWIYDLQKNEIIFASSLLIKLFGFDYLKINAIDKALKEINLNKTALAPYIEYFKYNKENKSGSINYITSAQNKLHFHLNCKHFTHEDGTCYLIGAHSEFNNEEKYTRNQLVLQQQFERYKFIIEGTDIGTWEWNIQTGETVFNEKWADIIGYNLEELGVTSIDTWIKFCHPDDLELSNQLIEEHIQGKSRIYDVEARMKHKNGDWIWVHDKGKVVSWTEDGKPEWMVGSHQDITDKIIAREQNKRFVDQAPIAIAMFNKNIEYLAASEKWISDYNIKDNHIIGKSHYEVFPEIGEQWKRDHQEALRGKHLKSEGELFLRADGTEQWVKWELKPWYYKDREIGGITMYSQDITVAKKAEEQLRISEETFRNNFENAAIGMAIVSPEGAFTKVNNSLCEMLGYERSVLLNLTFQEITHPDDLDKDLTLLKEVVNNQRDSYQMEKRYFHKNGEMIYIVLSVSVVRKADKTPLYFISQITDITPRVKAQISLRSTLSKLESIVNGSTQVSIIGTDADGKINLFNVGAENLLGYKKEEVLHKRSPEIIHKASEMEARSAELTREFNRPVNGYDVFVVVANEVGFESREWTYVRKDGSEFKVLLTVNPIREEGQIIGYVGIAVDISQLHEAQTQIKTLLELKQTQNERFSNFAYIVSHNLKTYTNNLTGLINLFVRQNKKEAENKVLKFLVQSIEGLSDTVEHLNEVLTISSENIDYTKITINHVLKSSINNLGMNAEKADVRILNKLEKEYYIKGINAYVESIFFNFISNALKYRDVKKDSYVEISAEELDRYIAITFTDNGLGINLEKHRNKLFGMYNTFHKHAEARGIGLFITHNQVEAMKGKIEVKSEIGKGTSFTVYLLKA</sequence>
<evidence type="ECO:0000313" key="9">
    <source>
        <dbReference type="EMBL" id="SFT46730.1"/>
    </source>
</evidence>
<dbReference type="SMART" id="SM00387">
    <property type="entry name" value="HATPase_c"/>
    <property type="match status" value="1"/>
</dbReference>
<dbReference type="Pfam" id="PF02518">
    <property type="entry name" value="HATPase_c"/>
    <property type="match status" value="1"/>
</dbReference>
<dbReference type="Proteomes" id="UP000236454">
    <property type="component" value="Unassembled WGS sequence"/>
</dbReference>
<keyword evidence="4" id="KW-0808">Transferase</keyword>
<comment type="catalytic activity">
    <reaction evidence="1">
        <text>ATP + protein L-histidine = ADP + protein N-phospho-L-histidine.</text>
        <dbReference type="EC" id="2.7.13.3"/>
    </reaction>
</comment>
<feature type="domain" description="Histidine kinase" evidence="6">
    <location>
        <begin position="672"/>
        <end position="883"/>
    </location>
</feature>
<dbReference type="InterPro" id="IPR000014">
    <property type="entry name" value="PAS"/>
</dbReference>
<dbReference type="Gene3D" id="3.30.565.10">
    <property type="entry name" value="Histidine kinase-like ATPase, C-terminal domain"/>
    <property type="match status" value="1"/>
</dbReference>
<evidence type="ECO:0000259" key="8">
    <source>
        <dbReference type="PROSITE" id="PS50113"/>
    </source>
</evidence>
<dbReference type="GO" id="GO:0004673">
    <property type="term" value="F:protein histidine kinase activity"/>
    <property type="evidence" value="ECO:0007669"/>
    <property type="project" value="UniProtKB-EC"/>
</dbReference>
<dbReference type="PANTHER" id="PTHR43304:SF1">
    <property type="entry name" value="PAC DOMAIN-CONTAINING PROTEIN"/>
    <property type="match status" value="1"/>
</dbReference>
<dbReference type="SUPFAM" id="SSF55785">
    <property type="entry name" value="PYP-like sensor domain (PAS domain)"/>
    <property type="match status" value="4"/>
</dbReference>
<gene>
    <name evidence="9" type="ORF">SAMN05216474_0721</name>
</gene>
<dbReference type="EC" id="2.7.13.3" evidence="2"/>
<keyword evidence="5" id="KW-0418">Kinase</keyword>